<evidence type="ECO:0000256" key="2">
    <source>
        <dbReference type="ARBA" id="ARBA00023169"/>
    </source>
</evidence>
<evidence type="ECO:0000256" key="1">
    <source>
        <dbReference type="ARBA" id="ARBA00006464"/>
    </source>
</evidence>
<reference evidence="5 6" key="1">
    <citation type="submission" date="2024-05" db="EMBL/GenBank/DDBJ databases">
        <authorList>
            <person name="Park S."/>
        </authorList>
    </citation>
    <scope>NUCLEOTIDE SEQUENCE [LARGE SCALE GENOMIC DNA]</scope>
    <source>
        <strain evidence="5 6">DGU5</strain>
    </source>
</reference>
<dbReference type="GO" id="GO:0016740">
    <property type="term" value="F:transferase activity"/>
    <property type="evidence" value="ECO:0007669"/>
    <property type="project" value="UniProtKB-KW"/>
</dbReference>
<keyword evidence="2" id="KW-0270">Exopolysaccharide synthesis</keyword>
<comment type="caution">
    <text evidence="5">The sequence shown here is derived from an EMBL/GenBank/DDBJ whole genome shotgun (WGS) entry which is preliminary data.</text>
</comment>
<dbReference type="EMBL" id="JBDLBR010000004">
    <property type="protein sequence ID" value="MEN7538007.1"/>
    <property type="molecule type" value="Genomic_DNA"/>
</dbReference>
<dbReference type="Pfam" id="PF02397">
    <property type="entry name" value="Bac_transf"/>
    <property type="match status" value="1"/>
</dbReference>
<evidence type="ECO:0000259" key="4">
    <source>
        <dbReference type="Pfam" id="PF02397"/>
    </source>
</evidence>
<dbReference type="Proteomes" id="UP001484535">
    <property type="component" value="Unassembled WGS sequence"/>
</dbReference>
<dbReference type="RefSeq" id="WP_346785464.1">
    <property type="nucleotide sequence ID" value="NZ_JBDLBR010000004.1"/>
</dbReference>
<gene>
    <name evidence="5" type="ORF">ABDJ38_12565</name>
</gene>
<keyword evidence="3" id="KW-0472">Membrane</keyword>
<evidence type="ECO:0000313" key="5">
    <source>
        <dbReference type="EMBL" id="MEN7538007.1"/>
    </source>
</evidence>
<organism evidence="5 6">
    <name type="scientific">Aurantiacibacter flavus</name>
    <dbReference type="NCBI Taxonomy" id="3145232"/>
    <lineage>
        <taxon>Bacteria</taxon>
        <taxon>Pseudomonadati</taxon>
        <taxon>Pseudomonadota</taxon>
        <taxon>Alphaproteobacteria</taxon>
        <taxon>Sphingomonadales</taxon>
        <taxon>Erythrobacteraceae</taxon>
        <taxon>Aurantiacibacter</taxon>
    </lineage>
</organism>
<proteinExistence type="inferred from homology"/>
<evidence type="ECO:0000256" key="3">
    <source>
        <dbReference type="SAM" id="Phobius"/>
    </source>
</evidence>
<dbReference type="PANTHER" id="PTHR30576">
    <property type="entry name" value="COLANIC BIOSYNTHESIS UDP-GLUCOSE LIPID CARRIER TRANSFERASE"/>
    <property type="match status" value="1"/>
</dbReference>
<name>A0ABV0CZ93_9SPHN</name>
<comment type="similarity">
    <text evidence="1">Belongs to the bacterial sugar transferase family.</text>
</comment>
<dbReference type="PANTHER" id="PTHR30576:SF8">
    <property type="entry name" value="UNDECAPRENYL-PHOSPHATE GALACTOSE PHOSPHOTRANSFERASE"/>
    <property type="match status" value="1"/>
</dbReference>
<keyword evidence="5" id="KW-0808">Transferase</keyword>
<dbReference type="EC" id="2.7.8.-" evidence="5"/>
<sequence length="188" mass="21355">MILGSILSRFCAFFLLVLLVPVLIVLGLMCAISQGRPVMFRQFRAGKGMRPFRLLKFRSMRDDRDENGQLLPDEQRVTAIGTFLRRSRLDELPGLWNVVRGDMAFVGPRPLLPQTLEELGERGWARCAVKPGLTGWSQVNGNTLLTLDQKVALDLWYIENRSWLLDWKILLRTFLVVVGGEKVRTGAT</sequence>
<dbReference type="InterPro" id="IPR003362">
    <property type="entry name" value="Bact_transf"/>
</dbReference>
<feature type="transmembrane region" description="Helical" evidence="3">
    <location>
        <begin position="6"/>
        <end position="32"/>
    </location>
</feature>
<evidence type="ECO:0000313" key="6">
    <source>
        <dbReference type="Proteomes" id="UP001484535"/>
    </source>
</evidence>
<accession>A0ABV0CZ93</accession>
<feature type="domain" description="Bacterial sugar transferase" evidence="4">
    <location>
        <begin position="8"/>
        <end position="178"/>
    </location>
</feature>
<protein>
    <submittedName>
        <fullName evidence="5">Sugar transferase</fullName>
        <ecNumber evidence="5">2.7.8.-</ecNumber>
    </submittedName>
</protein>
<keyword evidence="3" id="KW-1133">Transmembrane helix</keyword>
<keyword evidence="3" id="KW-0812">Transmembrane</keyword>
<keyword evidence="6" id="KW-1185">Reference proteome</keyword>